<evidence type="ECO:0000256" key="3">
    <source>
        <dbReference type="ARBA" id="ARBA00022989"/>
    </source>
</evidence>
<organism evidence="7 8">
    <name type="scientific">Methanosuratincola subterraneus</name>
    <dbReference type="NCBI Taxonomy" id="2593994"/>
    <lineage>
        <taxon>Archaea</taxon>
        <taxon>Thermoproteota</taxon>
        <taxon>Methanosuratincolia</taxon>
        <taxon>Candidatus Methanomethylicales</taxon>
        <taxon>Candidatus Methanomethylicaceae</taxon>
        <taxon>Candidatus Methanosuratincola (ex Vanwonterghem et al. 2016)</taxon>
    </lineage>
</organism>
<dbReference type="Proteomes" id="UP000288215">
    <property type="component" value="Unassembled WGS sequence"/>
</dbReference>
<comment type="caution">
    <text evidence="7">The sequence shown here is derived from an EMBL/GenBank/DDBJ whole genome shotgun (WGS) entry which is preliminary data.</text>
</comment>
<dbReference type="PANTHER" id="PTHR43701">
    <property type="entry name" value="MEMBRANE TRANSPORTER PROTEIN MJ0441-RELATED"/>
    <property type="match status" value="1"/>
</dbReference>
<protein>
    <recommendedName>
        <fullName evidence="5">Probable membrane transporter protein</fullName>
    </recommendedName>
</protein>
<gene>
    <name evidence="7" type="ORF">Metus_0323</name>
</gene>
<feature type="transmembrane region" description="Helical" evidence="5">
    <location>
        <begin position="51"/>
        <end position="72"/>
    </location>
</feature>
<feature type="transmembrane region" description="Helical" evidence="5">
    <location>
        <begin position="239"/>
        <end position="257"/>
    </location>
</feature>
<accession>A0A3S3S1E2</accession>
<dbReference type="InterPro" id="IPR002781">
    <property type="entry name" value="TM_pro_TauE-like"/>
</dbReference>
<feature type="transmembrane region" description="Helical" evidence="5">
    <location>
        <begin position="106"/>
        <end position="124"/>
    </location>
</feature>
<sequence>MGGFSTDLYLMALLILLFGVFAGSLGAMLGLGGGVLMIIFLLLALNLPAHQAVALSLIAVIASSSMAGSVYIKDKMTNLRLAMVLEAFTVTGAVAGAYLAIGMPVWVIQALLGCVLFYTSITMFRERKVDPDGSETAPREGAGGRGSVLDGSFYDEQSSATVSYGVKNLKLGSVTSFIAGAVSGMVGIGGGVIKVPVMNLVMKIPIKAAAATSNFMVGVTAAASAVIYFESGLVDLKLAAPTITGIMIGAYIGTRLLAKSRSAVVRKVLAVVLSFFGAVLILKAGGILAW</sequence>
<feature type="transmembrane region" description="Helical" evidence="5">
    <location>
        <begin position="269"/>
        <end position="289"/>
    </location>
</feature>
<feature type="transmembrane region" description="Helical" evidence="5">
    <location>
        <begin position="208"/>
        <end position="227"/>
    </location>
</feature>
<keyword evidence="4 5" id="KW-0472">Membrane</keyword>
<evidence type="ECO:0000256" key="4">
    <source>
        <dbReference type="ARBA" id="ARBA00023136"/>
    </source>
</evidence>
<feature type="transmembrane region" description="Helical" evidence="5">
    <location>
        <begin position="12"/>
        <end position="45"/>
    </location>
</feature>
<dbReference type="Pfam" id="PF01925">
    <property type="entry name" value="TauE"/>
    <property type="match status" value="1"/>
</dbReference>
<reference evidence="7 8" key="1">
    <citation type="submission" date="2018-12" db="EMBL/GenBank/DDBJ databases">
        <title>The complete genome of the methanogenic archaea of the candidate phylum Verstraetearchaeota, obtained from the metagenome of underground thermal water.</title>
        <authorList>
            <person name="Kadnikov V.V."/>
            <person name="Mardanov A.V."/>
            <person name="Beletsky A.V."/>
            <person name="Karnachuk O.V."/>
            <person name="Ravin N.V."/>
        </authorList>
    </citation>
    <scope>NUCLEOTIDE SEQUENCE [LARGE SCALE GENOMIC DNA]</scope>
    <source>
        <strain evidence="7">Ch88</strain>
    </source>
</reference>
<keyword evidence="5" id="KW-1003">Cell membrane</keyword>
<evidence type="ECO:0000256" key="2">
    <source>
        <dbReference type="ARBA" id="ARBA00022692"/>
    </source>
</evidence>
<feature type="region of interest" description="Disordered" evidence="6">
    <location>
        <begin position="129"/>
        <end position="148"/>
    </location>
</feature>
<feature type="transmembrane region" description="Helical" evidence="5">
    <location>
        <begin position="79"/>
        <end position="100"/>
    </location>
</feature>
<keyword evidence="3 5" id="KW-1133">Transmembrane helix</keyword>
<evidence type="ECO:0000256" key="6">
    <source>
        <dbReference type="SAM" id="MobiDB-lite"/>
    </source>
</evidence>
<comment type="subcellular location">
    <subcellularLocation>
        <location evidence="5">Cell membrane</location>
        <topology evidence="5">Multi-pass membrane protein</topology>
    </subcellularLocation>
    <subcellularLocation>
        <location evidence="1">Membrane</location>
        <topology evidence="1">Multi-pass membrane protein</topology>
    </subcellularLocation>
</comment>
<comment type="similarity">
    <text evidence="5">Belongs to the 4-toluene sulfonate uptake permease (TSUP) (TC 2.A.102) family.</text>
</comment>
<name>A0A3S3S1E2_METS7</name>
<evidence type="ECO:0000313" key="7">
    <source>
        <dbReference type="EMBL" id="RWX74298.1"/>
    </source>
</evidence>
<evidence type="ECO:0000313" key="8">
    <source>
        <dbReference type="Proteomes" id="UP000288215"/>
    </source>
</evidence>
<dbReference type="GO" id="GO:0005886">
    <property type="term" value="C:plasma membrane"/>
    <property type="evidence" value="ECO:0007669"/>
    <property type="project" value="UniProtKB-SubCell"/>
</dbReference>
<evidence type="ECO:0000256" key="1">
    <source>
        <dbReference type="ARBA" id="ARBA00004141"/>
    </source>
</evidence>
<keyword evidence="2 5" id="KW-0812">Transmembrane</keyword>
<proteinExistence type="inferred from homology"/>
<dbReference type="InterPro" id="IPR051598">
    <property type="entry name" value="TSUP/Inactive_protease-like"/>
</dbReference>
<dbReference type="PANTHER" id="PTHR43701:SF2">
    <property type="entry name" value="MEMBRANE TRANSPORTER PROTEIN YJNA-RELATED"/>
    <property type="match status" value="1"/>
</dbReference>
<dbReference type="AlphaFoldDB" id="A0A3S3S1E2"/>
<evidence type="ECO:0000256" key="5">
    <source>
        <dbReference type="RuleBase" id="RU363041"/>
    </source>
</evidence>
<dbReference type="EMBL" id="RXGA01000001">
    <property type="protein sequence ID" value="RWX74298.1"/>
    <property type="molecule type" value="Genomic_DNA"/>
</dbReference>